<dbReference type="RefSeq" id="WP_252951229.1">
    <property type="nucleotide sequence ID" value="NZ_JAFIRR010000003.1"/>
</dbReference>
<dbReference type="Gene3D" id="3.30.450.20">
    <property type="entry name" value="PAS domain"/>
    <property type="match status" value="4"/>
</dbReference>
<dbReference type="SMART" id="SM00091">
    <property type="entry name" value="PAS"/>
    <property type="match status" value="3"/>
</dbReference>
<dbReference type="PANTHER" id="PTHR44757">
    <property type="entry name" value="DIGUANYLATE CYCLASE DGCP"/>
    <property type="match status" value="1"/>
</dbReference>
<dbReference type="InterPro" id="IPR035965">
    <property type="entry name" value="PAS-like_dom_sf"/>
</dbReference>
<evidence type="ECO:0000313" key="6">
    <source>
        <dbReference type="Proteomes" id="UP001523392"/>
    </source>
</evidence>
<name>A0ABT1CYA0_9PROT</name>
<dbReference type="SUPFAM" id="SSF55073">
    <property type="entry name" value="Nucleotide cyclase"/>
    <property type="match status" value="1"/>
</dbReference>
<dbReference type="Proteomes" id="UP001523392">
    <property type="component" value="Unassembled WGS sequence"/>
</dbReference>
<feature type="domain" description="PAS" evidence="2">
    <location>
        <begin position="104"/>
        <end position="161"/>
    </location>
</feature>
<feature type="domain" description="PAS" evidence="2">
    <location>
        <begin position="1"/>
        <end position="48"/>
    </location>
</feature>
<evidence type="ECO:0000256" key="1">
    <source>
        <dbReference type="SAM" id="Coils"/>
    </source>
</evidence>
<dbReference type="PROSITE" id="PS50113">
    <property type="entry name" value="PAC"/>
    <property type="match status" value="3"/>
</dbReference>
<dbReference type="InterPro" id="IPR043128">
    <property type="entry name" value="Rev_trsase/Diguanyl_cyclase"/>
</dbReference>
<dbReference type="Pfam" id="PF00990">
    <property type="entry name" value="GGDEF"/>
    <property type="match status" value="1"/>
</dbReference>
<accession>A0ABT1CYA0</accession>
<feature type="non-terminal residue" evidence="5">
    <location>
        <position position="570"/>
    </location>
</feature>
<dbReference type="Pfam" id="PF08447">
    <property type="entry name" value="PAS_3"/>
    <property type="match status" value="2"/>
</dbReference>
<feature type="domain" description="GGDEF" evidence="4">
    <location>
        <begin position="509"/>
        <end position="570"/>
    </location>
</feature>
<sequence>MVLDVGTRWCERTGLTYEETLGRGFATALHPDERAEVLGQWQHAVQTGEPCSLECRYIQADGRDRWVHVRATARRDDEGRVIRWYGTLEDIHDRKLAEIALRESELRFRVMSDDAPVAIWMCDADGLGTFVSRGWLEMTGLAEAESLGHGWLQAVHPKDRERAGQEFMAAHALCQPYRTEFRLRRADGSWGWVIDQGRPRFGVDGSFLGYVGSVTDITERRAMEAALRESEAFARSVLESSPNCIRVLDLEGSLQFMNRAGYRILEAEQGGNWAENLPVDYADEARQALAMAKAGIPSQHEAHRIMRSGAVQWLEIGIVPIPDADGRPARILSIAHDVTDIRQAREATEQAKQEAEAAAARLSSVLESTMDSVIVVDRDWRLTYLNGNASRALAARRPEIGINLWDMFPEEVEGIFARQYRRALAQQLPVAFEEFLPALNAWFEVQAYPTPEGLSIFFRDITERRRAEQDRLLAQEKITHMARHDVLTGLPNRVLFRERLERAVAESYVSKAVLYLDLDGFKAVNDTLGHPAGDALLRLVSERLQGVVRGSDLVARLGGDEFAIVQASCA</sequence>
<dbReference type="CDD" id="cd00130">
    <property type="entry name" value="PAS"/>
    <property type="match status" value="4"/>
</dbReference>
<dbReference type="InterPro" id="IPR052155">
    <property type="entry name" value="Biofilm_reg_signaling"/>
</dbReference>
<dbReference type="InterPro" id="IPR013656">
    <property type="entry name" value="PAS_4"/>
</dbReference>
<dbReference type="PANTHER" id="PTHR44757:SF2">
    <property type="entry name" value="BIOFILM ARCHITECTURE MAINTENANCE PROTEIN MBAA"/>
    <property type="match status" value="1"/>
</dbReference>
<feature type="domain" description="PAC" evidence="3">
    <location>
        <begin position="177"/>
        <end position="229"/>
    </location>
</feature>
<dbReference type="InterPro" id="IPR000700">
    <property type="entry name" value="PAS-assoc_C"/>
</dbReference>
<dbReference type="PROSITE" id="PS50887">
    <property type="entry name" value="GGDEF"/>
    <property type="match status" value="1"/>
</dbReference>
<dbReference type="NCBIfam" id="TIGR00254">
    <property type="entry name" value="GGDEF"/>
    <property type="match status" value="1"/>
</dbReference>
<feature type="domain" description="PAC" evidence="3">
    <location>
        <begin position="298"/>
        <end position="350"/>
    </location>
</feature>
<dbReference type="Pfam" id="PF08448">
    <property type="entry name" value="PAS_4"/>
    <property type="match status" value="2"/>
</dbReference>
<keyword evidence="6" id="KW-1185">Reference proteome</keyword>
<evidence type="ECO:0000313" key="5">
    <source>
        <dbReference type="EMBL" id="MCO6414638.1"/>
    </source>
</evidence>
<feature type="coiled-coil region" evidence="1">
    <location>
        <begin position="338"/>
        <end position="365"/>
    </location>
</feature>
<dbReference type="SMART" id="SM00086">
    <property type="entry name" value="PAC"/>
    <property type="match status" value="3"/>
</dbReference>
<gene>
    <name evidence="5" type="ORF">JYK14_00385</name>
</gene>
<dbReference type="Gene3D" id="3.30.70.270">
    <property type="match status" value="1"/>
</dbReference>
<dbReference type="EMBL" id="JAFIRR010000003">
    <property type="protein sequence ID" value="MCO6414638.1"/>
    <property type="molecule type" value="Genomic_DNA"/>
</dbReference>
<proteinExistence type="predicted"/>
<keyword evidence="1" id="KW-0175">Coiled coil</keyword>
<dbReference type="SMART" id="SM00267">
    <property type="entry name" value="GGDEF"/>
    <property type="match status" value="1"/>
</dbReference>
<feature type="domain" description="PAC" evidence="3">
    <location>
        <begin position="51"/>
        <end position="103"/>
    </location>
</feature>
<dbReference type="InterPro" id="IPR000160">
    <property type="entry name" value="GGDEF_dom"/>
</dbReference>
<dbReference type="InterPro" id="IPR029787">
    <property type="entry name" value="Nucleotide_cyclase"/>
</dbReference>
<dbReference type="InterPro" id="IPR013655">
    <property type="entry name" value="PAS_fold_3"/>
</dbReference>
<protein>
    <submittedName>
        <fullName evidence="5">PAS domain S-box protein</fullName>
    </submittedName>
</protein>
<reference evidence="5 6" key="1">
    <citation type="submission" date="2021-12" db="EMBL/GenBank/DDBJ databases">
        <title>Siccirubricoccus leaddurans sp. nov., a high concentration Zn2+ tolerance bacterium.</title>
        <authorList>
            <person name="Cao Y."/>
        </authorList>
    </citation>
    <scope>NUCLEOTIDE SEQUENCE [LARGE SCALE GENOMIC DNA]</scope>
    <source>
        <strain evidence="5 6">KC 17139</strain>
    </source>
</reference>
<dbReference type="NCBIfam" id="TIGR00229">
    <property type="entry name" value="sensory_box"/>
    <property type="match status" value="4"/>
</dbReference>
<dbReference type="SUPFAM" id="SSF55785">
    <property type="entry name" value="PYP-like sensor domain (PAS domain)"/>
    <property type="match status" value="4"/>
</dbReference>
<dbReference type="InterPro" id="IPR000014">
    <property type="entry name" value="PAS"/>
</dbReference>
<evidence type="ECO:0000259" key="4">
    <source>
        <dbReference type="PROSITE" id="PS50887"/>
    </source>
</evidence>
<feature type="domain" description="PAS" evidence="2">
    <location>
        <begin position="358"/>
        <end position="400"/>
    </location>
</feature>
<organism evidence="5 6">
    <name type="scientific">Siccirubricoccus soli</name>
    <dbReference type="NCBI Taxonomy" id="2899147"/>
    <lineage>
        <taxon>Bacteria</taxon>
        <taxon>Pseudomonadati</taxon>
        <taxon>Pseudomonadota</taxon>
        <taxon>Alphaproteobacteria</taxon>
        <taxon>Acetobacterales</taxon>
        <taxon>Roseomonadaceae</taxon>
        <taxon>Siccirubricoccus</taxon>
    </lineage>
</organism>
<dbReference type="PROSITE" id="PS50112">
    <property type="entry name" value="PAS"/>
    <property type="match status" value="3"/>
</dbReference>
<dbReference type="InterPro" id="IPR001610">
    <property type="entry name" value="PAC"/>
</dbReference>
<evidence type="ECO:0000259" key="3">
    <source>
        <dbReference type="PROSITE" id="PS50113"/>
    </source>
</evidence>
<dbReference type="CDD" id="cd01949">
    <property type="entry name" value="GGDEF"/>
    <property type="match status" value="1"/>
</dbReference>
<evidence type="ECO:0000259" key="2">
    <source>
        <dbReference type="PROSITE" id="PS50112"/>
    </source>
</evidence>
<comment type="caution">
    <text evidence="5">The sequence shown here is derived from an EMBL/GenBank/DDBJ whole genome shotgun (WGS) entry which is preliminary data.</text>
</comment>